<dbReference type="Pfam" id="PF05133">
    <property type="entry name" value="SPP1_portal"/>
    <property type="match status" value="1"/>
</dbReference>
<evidence type="ECO:0000313" key="3">
    <source>
        <dbReference type="Proteomes" id="UP000008467"/>
    </source>
</evidence>
<dbReference type="KEGG" id="cle:Clole_2764"/>
<reference evidence="2 3" key="1">
    <citation type="journal article" date="2011" name="J. Bacteriol.">
        <title>Complete genome sequence of the cellulose-degrading bacterium Cellulosilyticum lentocellum.</title>
        <authorList>
            <consortium name="US DOE Joint Genome Institute"/>
            <person name="Miller D.A."/>
            <person name="Suen G."/>
            <person name="Bruce D."/>
            <person name="Copeland A."/>
            <person name="Cheng J.F."/>
            <person name="Detter C."/>
            <person name="Goodwin L.A."/>
            <person name="Han C.S."/>
            <person name="Hauser L.J."/>
            <person name="Land M.L."/>
            <person name="Lapidus A."/>
            <person name="Lucas S."/>
            <person name="Meincke L."/>
            <person name="Pitluck S."/>
            <person name="Tapia R."/>
            <person name="Teshima H."/>
            <person name="Woyke T."/>
            <person name="Fox B.G."/>
            <person name="Angert E.R."/>
            <person name="Currie C.R."/>
        </authorList>
    </citation>
    <scope>NUCLEOTIDE SEQUENCE [LARGE SCALE GENOMIC DNA]</scope>
    <source>
        <strain evidence="3">ATCC 49066 / DSM 5427 / NCIMB 11756 / RHM5</strain>
    </source>
</reference>
<dbReference type="STRING" id="642492.Clole_2764"/>
<name>F2JK48_CELLD</name>
<sequence length="481" mass="55869">MPAIELEQFKKILERYKNGYDKYIEQCEVARRYYAHENDILKDSAPANRNKYKEDNPLRAADNRIPHDYHAQLVNQKASYLFSYPPMFDVGKKELNEKIKEMLGDNYEKYCNVLCVDASNYRNAWLHVWKDSDSNEFRYAPVNPIQVIPIYSSGLIKDLAAVIRVYSEYFDEGEAYFTSNYYTVYEYWDNEGCTTFRKKQNAISLDDIETINRFVSTNIDTGESTESNYYQHDFGEVPFIEFPNNNIKDSDLTKIKPFIDVMDNILSGYVNDLDDIQQIIWVLTNFGGEDLDEFRSDLKKYKAVKTQSIGDDDKSGIQTIAIDIPVEARNKLLEVCRKQIYEQGQGLDPHPEGGFGNRSGEALKFMYAPLELKAGLMEIEFRQGFNKLIRLIARSIGHNEYFPIIQTWTRNAIKNDKETAEIAQVSLDIISNKTILKNHPWVEDVEEELKQIKLEEQELSQKNDDFKDAFKSPKGVDVNEE</sequence>
<dbReference type="Proteomes" id="UP000008467">
    <property type="component" value="Chromosome"/>
</dbReference>
<dbReference type="eggNOG" id="ENOG502Z7ZB">
    <property type="taxonomic scope" value="Bacteria"/>
</dbReference>
<protein>
    <submittedName>
        <fullName evidence="2">Phage portal protein, SPP1 family</fullName>
    </submittedName>
</protein>
<organism evidence="2 3">
    <name type="scientific">Cellulosilyticum lentocellum (strain ATCC 49066 / DSM 5427 / NCIMB 11756 / RHM5)</name>
    <name type="common">Clostridium lentocellum</name>
    <dbReference type="NCBI Taxonomy" id="642492"/>
    <lineage>
        <taxon>Bacteria</taxon>
        <taxon>Bacillati</taxon>
        <taxon>Bacillota</taxon>
        <taxon>Clostridia</taxon>
        <taxon>Lachnospirales</taxon>
        <taxon>Cellulosilyticaceae</taxon>
        <taxon>Cellulosilyticum</taxon>
    </lineage>
</organism>
<evidence type="ECO:0000313" key="2">
    <source>
        <dbReference type="EMBL" id="ADZ84463.1"/>
    </source>
</evidence>
<accession>F2JK48</accession>
<dbReference type="AlphaFoldDB" id="F2JK48"/>
<proteinExistence type="predicted"/>
<evidence type="ECO:0000256" key="1">
    <source>
        <dbReference type="SAM" id="Coils"/>
    </source>
</evidence>
<dbReference type="HOGENOM" id="CLU_041766_0_0_9"/>
<keyword evidence="1" id="KW-0175">Coiled coil</keyword>
<dbReference type="RefSeq" id="WP_013657755.1">
    <property type="nucleotide sequence ID" value="NC_015275.1"/>
</dbReference>
<dbReference type="EMBL" id="CP002582">
    <property type="protein sequence ID" value="ADZ84463.1"/>
    <property type="molecule type" value="Genomic_DNA"/>
</dbReference>
<gene>
    <name evidence="2" type="ordered locus">Clole_2764</name>
</gene>
<keyword evidence="3" id="KW-1185">Reference proteome</keyword>
<dbReference type="InterPro" id="IPR021145">
    <property type="entry name" value="Portal_protein_SPP1_Gp6-like"/>
</dbReference>
<feature type="coiled-coil region" evidence="1">
    <location>
        <begin position="442"/>
        <end position="469"/>
    </location>
</feature>